<protein>
    <submittedName>
        <fullName evidence="2">Uncharacterized protein</fullName>
    </submittedName>
</protein>
<dbReference type="SUPFAM" id="SSF48371">
    <property type="entry name" value="ARM repeat"/>
    <property type="match status" value="1"/>
</dbReference>
<evidence type="ECO:0000313" key="3">
    <source>
        <dbReference type="Proteomes" id="UP001470230"/>
    </source>
</evidence>
<name>A0ABR2GWW6_9EUKA</name>
<proteinExistence type="predicted"/>
<sequence length="948" mass="108328">MSEETSITEILQSIGGKINEATEPDSQVEPMDSNVIISSLYKIATTNQKLLRSVLDIYISYFDSFEDERNNDYEKFNNIISISCDKEISPFKRFDAIRPLLYILHCLSDTLISSIIHNLVDIFNQMLVNSSELSKVPFLELNSIKKHYLNDYTFSDKLLANCYDYIHGEFENSNSPGSALAYGLIIQQLQKNHISAEFTDRLLKFCFKSDIRFQCIGCFLIISYVKSEGDYIEVIPKYIYESLKVFLVSENKTLQIISCKAARTLISEHIFDDIDYFKPLLQQYSYYDDLFLYQRLISTFINSFDTEIYDDSSDNPVTEIIKYLATFLHEQISNEKTKSSEKDTFLYFAGIVMLQDPKSYGQYYEDDIVIASQLLNSGAYTKGPAAFFVGSSSFPNRSVSKIIIESVPRLIEFALNSENDYRVRRSVTDSLAIIISNPLYKVLLPKLLKFREHFINTSPASSIAEYKSDEEMSVEQIPCHIVIGFFNLVPHLTNNEAEDVGKLIVRVILSTIESFEFEICLKILNKLLKLRKIVYSIVQPVISAILEGQLPVFFGIPVYLYNGDSTSGCSANRISKLVSSYIKSAVSQGSMEVINPLVEKLLEWLPLSIDFTYITVLRPIVQCIKYKCITNEDDIESIISLLLEIPQIILPKDFPQSLSAAAEIISILLERHPDLFQVSKLLDFCNNIDLEDFEEVEEEEEAENEEESENENDGENETEAEAETESSMEITEGESTSSNTSVIITERENIVSNNNIINNENVTQNQSAQQVNLLERRERRHRSSELIFTSSDRNNADNLNDDGDELNEACELIHPFKVKIVFLCFTLKELNSIEDDVQSGLFDGFEYMFANPKLGISPSLLNLSLQIMKMSQSNGFKDVLATNVIDFIFSPNSVLKKHGIDDSVLKEVVDKLVSIFKEQKKLYNDVRTHCQLDRSKYMMFNTYFRKLD</sequence>
<reference evidence="2 3" key="1">
    <citation type="submission" date="2024-04" db="EMBL/GenBank/DDBJ databases">
        <title>Tritrichomonas musculus Genome.</title>
        <authorList>
            <person name="Alves-Ferreira E."/>
            <person name="Grigg M."/>
            <person name="Lorenzi H."/>
            <person name="Galac M."/>
        </authorList>
    </citation>
    <scope>NUCLEOTIDE SEQUENCE [LARGE SCALE GENOMIC DNA]</scope>
    <source>
        <strain evidence="2 3">EAF2021</strain>
    </source>
</reference>
<feature type="compositionally biased region" description="Acidic residues" evidence="1">
    <location>
        <begin position="694"/>
        <end position="726"/>
    </location>
</feature>
<organism evidence="2 3">
    <name type="scientific">Tritrichomonas musculus</name>
    <dbReference type="NCBI Taxonomy" id="1915356"/>
    <lineage>
        <taxon>Eukaryota</taxon>
        <taxon>Metamonada</taxon>
        <taxon>Parabasalia</taxon>
        <taxon>Tritrichomonadida</taxon>
        <taxon>Tritrichomonadidae</taxon>
        <taxon>Tritrichomonas</taxon>
    </lineage>
</organism>
<evidence type="ECO:0000256" key="1">
    <source>
        <dbReference type="SAM" id="MobiDB-lite"/>
    </source>
</evidence>
<feature type="region of interest" description="Disordered" evidence="1">
    <location>
        <begin position="694"/>
        <end position="742"/>
    </location>
</feature>
<dbReference type="InterPro" id="IPR016024">
    <property type="entry name" value="ARM-type_fold"/>
</dbReference>
<keyword evidence="3" id="KW-1185">Reference proteome</keyword>
<dbReference type="Proteomes" id="UP001470230">
    <property type="component" value="Unassembled WGS sequence"/>
</dbReference>
<evidence type="ECO:0000313" key="2">
    <source>
        <dbReference type="EMBL" id="KAK8838361.1"/>
    </source>
</evidence>
<gene>
    <name evidence="2" type="ORF">M9Y10_032986</name>
</gene>
<feature type="compositionally biased region" description="Polar residues" evidence="1">
    <location>
        <begin position="733"/>
        <end position="742"/>
    </location>
</feature>
<accession>A0ABR2GWW6</accession>
<dbReference type="EMBL" id="JAPFFF010000055">
    <property type="protein sequence ID" value="KAK8838361.1"/>
    <property type="molecule type" value="Genomic_DNA"/>
</dbReference>
<comment type="caution">
    <text evidence="2">The sequence shown here is derived from an EMBL/GenBank/DDBJ whole genome shotgun (WGS) entry which is preliminary data.</text>
</comment>